<dbReference type="EMBL" id="CM008968">
    <property type="protein sequence ID" value="PNW80584.1"/>
    <property type="molecule type" value="Genomic_DNA"/>
</dbReference>
<sequence>MLPVRPLCTGTAGIPIAIAFHSKLPAPQPPTPFPSRLQPYRRPRQELQARGRLPGRRCSGDWMLEPEDWSGG</sequence>
<evidence type="ECO:0000313" key="1">
    <source>
        <dbReference type="EMBL" id="PNW80584.1"/>
    </source>
</evidence>
<gene>
    <name evidence="1" type="ORF">CHLRE_07g323800v5</name>
</gene>
<protein>
    <submittedName>
        <fullName evidence="1">Uncharacterized protein</fullName>
    </submittedName>
</protein>
<keyword evidence="2" id="KW-1185">Reference proteome</keyword>
<dbReference type="Gramene" id="PNW80584">
    <property type="protein sequence ID" value="PNW80584"/>
    <property type="gene ID" value="CHLRE_07g323800v5"/>
</dbReference>
<accession>A0A2K3DJ70</accession>
<proteinExistence type="predicted"/>
<organism evidence="1 2">
    <name type="scientific">Chlamydomonas reinhardtii</name>
    <name type="common">Chlamydomonas smithii</name>
    <dbReference type="NCBI Taxonomy" id="3055"/>
    <lineage>
        <taxon>Eukaryota</taxon>
        <taxon>Viridiplantae</taxon>
        <taxon>Chlorophyta</taxon>
        <taxon>core chlorophytes</taxon>
        <taxon>Chlorophyceae</taxon>
        <taxon>CS clade</taxon>
        <taxon>Chlamydomonadales</taxon>
        <taxon>Chlamydomonadaceae</taxon>
        <taxon>Chlamydomonas</taxon>
    </lineage>
</organism>
<dbReference type="KEGG" id="cre:CHLRE_07g323800v5"/>
<dbReference type="GeneID" id="66053994"/>
<dbReference type="RefSeq" id="XP_042922577.1">
    <property type="nucleotide sequence ID" value="XM_043064009.1"/>
</dbReference>
<evidence type="ECO:0000313" key="2">
    <source>
        <dbReference type="Proteomes" id="UP000006906"/>
    </source>
</evidence>
<reference evidence="1 2" key="1">
    <citation type="journal article" date="2007" name="Science">
        <title>The Chlamydomonas genome reveals the evolution of key animal and plant functions.</title>
        <authorList>
            <person name="Merchant S.S."/>
            <person name="Prochnik S.E."/>
            <person name="Vallon O."/>
            <person name="Harris E.H."/>
            <person name="Karpowicz S.J."/>
            <person name="Witman G.B."/>
            <person name="Terry A."/>
            <person name="Salamov A."/>
            <person name="Fritz-Laylin L.K."/>
            <person name="Marechal-Drouard L."/>
            <person name="Marshall W.F."/>
            <person name="Qu L.H."/>
            <person name="Nelson D.R."/>
            <person name="Sanderfoot A.A."/>
            <person name="Spalding M.H."/>
            <person name="Kapitonov V.V."/>
            <person name="Ren Q."/>
            <person name="Ferris P."/>
            <person name="Lindquist E."/>
            <person name="Shapiro H."/>
            <person name="Lucas S.M."/>
            <person name="Grimwood J."/>
            <person name="Schmutz J."/>
            <person name="Cardol P."/>
            <person name="Cerutti H."/>
            <person name="Chanfreau G."/>
            <person name="Chen C.L."/>
            <person name="Cognat V."/>
            <person name="Croft M.T."/>
            <person name="Dent R."/>
            <person name="Dutcher S."/>
            <person name="Fernandez E."/>
            <person name="Fukuzawa H."/>
            <person name="Gonzalez-Ballester D."/>
            <person name="Gonzalez-Halphen D."/>
            <person name="Hallmann A."/>
            <person name="Hanikenne M."/>
            <person name="Hippler M."/>
            <person name="Inwood W."/>
            <person name="Jabbari K."/>
            <person name="Kalanon M."/>
            <person name="Kuras R."/>
            <person name="Lefebvre P.A."/>
            <person name="Lemaire S.D."/>
            <person name="Lobanov A.V."/>
            <person name="Lohr M."/>
            <person name="Manuell A."/>
            <person name="Meier I."/>
            <person name="Mets L."/>
            <person name="Mittag M."/>
            <person name="Mittelmeier T."/>
            <person name="Moroney J.V."/>
            <person name="Moseley J."/>
            <person name="Napoli C."/>
            <person name="Nedelcu A.M."/>
            <person name="Niyogi K."/>
            <person name="Novoselov S.V."/>
            <person name="Paulsen I.T."/>
            <person name="Pazour G."/>
            <person name="Purton S."/>
            <person name="Ral J.P."/>
            <person name="Riano-Pachon D.M."/>
            <person name="Riekhof W."/>
            <person name="Rymarquis L."/>
            <person name="Schroda M."/>
            <person name="Stern D."/>
            <person name="Umen J."/>
            <person name="Willows R."/>
            <person name="Wilson N."/>
            <person name="Zimmer S.L."/>
            <person name="Allmer J."/>
            <person name="Balk J."/>
            <person name="Bisova K."/>
            <person name="Chen C.J."/>
            <person name="Elias M."/>
            <person name="Gendler K."/>
            <person name="Hauser C."/>
            <person name="Lamb M.R."/>
            <person name="Ledford H."/>
            <person name="Long J.C."/>
            <person name="Minagawa J."/>
            <person name="Page M.D."/>
            <person name="Pan J."/>
            <person name="Pootakham W."/>
            <person name="Roje S."/>
            <person name="Rose A."/>
            <person name="Stahlberg E."/>
            <person name="Terauchi A.M."/>
            <person name="Yang P."/>
            <person name="Ball S."/>
            <person name="Bowler C."/>
            <person name="Dieckmann C.L."/>
            <person name="Gladyshev V.N."/>
            <person name="Green P."/>
            <person name="Jorgensen R."/>
            <person name="Mayfield S."/>
            <person name="Mueller-Roeber B."/>
            <person name="Rajamani S."/>
            <person name="Sayre R.T."/>
            <person name="Brokstein P."/>
            <person name="Dubchak I."/>
            <person name="Goodstein D."/>
            <person name="Hornick L."/>
            <person name="Huang Y.W."/>
            <person name="Jhaveri J."/>
            <person name="Luo Y."/>
            <person name="Martinez D."/>
            <person name="Ngau W.C."/>
            <person name="Otillar B."/>
            <person name="Poliakov A."/>
            <person name="Porter A."/>
            <person name="Szajkowski L."/>
            <person name="Werner G."/>
            <person name="Zhou K."/>
            <person name="Grigoriev I.V."/>
            <person name="Rokhsar D.S."/>
            <person name="Grossman A.R."/>
        </authorList>
    </citation>
    <scope>NUCLEOTIDE SEQUENCE [LARGE SCALE GENOMIC DNA]</scope>
    <source>
        <strain evidence="2">CC-503</strain>
    </source>
</reference>
<dbReference type="AlphaFoldDB" id="A0A2K3DJ70"/>
<dbReference type="Proteomes" id="UP000006906">
    <property type="component" value="Chromosome 7"/>
</dbReference>
<name>A0A2K3DJ70_CHLRE</name>
<dbReference type="InParanoid" id="A0A2K3DJ70"/>